<dbReference type="EMBL" id="MLAK01001026">
    <property type="protein sequence ID" value="OHS99065.1"/>
    <property type="molecule type" value="Genomic_DNA"/>
</dbReference>
<dbReference type="GeneID" id="94829114"/>
<keyword evidence="6" id="KW-0067">ATP-binding</keyword>
<dbReference type="Pfam" id="PF00069">
    <property type="entry name" value="Pkinase"/>
    <property type="match status" value="1"/>
</dbReference>
<dbReference type="GO" id="GO:0000245">
    <property type="term" value="P:spliceosomal complex assembly"/>
    <property type="evidence" value="ECO:0007669"/>
    <property type="project" value="TreeGrafter"/>
</dbReference>
<dbReference type="OrthoDB" id="2649at2759"/>
<dbReference type="AlphaFoldDB" id="A0A1J4JKC6"/>
<evidence type="ECO:0000256" key="5">
    <source>
        <dbReference type="ARBA" id="ARBA00022777"/>
    </source>
</evidence>
<dbReference type="Gene3D" id="1.10.510.10">
    <property type="entry name" value="Transferase(Phosphotransferase) domain 1"/>
    <property type="match status" value="1"/>
</dbReference>
<evidence type="ECO:0000313" key="11">
    <source>
        <dbReference type="EMBL" id="OHS99065.1"/>
    </source>
</evidence>
<accession>A0A1J4JKC6</accession>
<comment type="catalytic activity">
    <reaction evidence="8">
        <text>L-seryl-[protein] + ATP = O-phospho-L-seryl-[protein] + ADP + H(+)</text>
        <dbReference type="Rhea" id="RHEA:17989"/>
        <dbReference type="Rhea" id="RHEA-COMP:9863"/>
        <dbReference type="Rhea" id="RHEA-COMP:11604"/>
        <dbReference type="ChEBI" id="CHEBI:15378"/>
        <dbReference type="ChEBI" id="CHEBI:29999"/>
        <dbReference type="ChEBI" id="CHEBI:30616"/>
        <dbReference type="ChEBI" id="CHEBI:83421"/>
        <dbReference type="ChEBI" id="CHEBI:456216"/>
        <dbReference type="EC" id="2.7.11.1"/>
    </reaction>
</comment>
<dbReference type="PANTHER" id="PTHR47634">
    <property type="entry name" value="PROTEIN KINASE DOMAIN-CONTAINING PROTEIN-RELATED"/>
    <property type="match status" value="1"/>
</dbReference>
<evidence type="ECO:0000256" key="1">
    <source>
        <dbReference type="ARBA" id="ARBA00012513"/>
    </source>
</evidence>
<organism evidence="11 12">
    <name type="scientific">Tritrichomonas foetus</name>
    <dbReference type="NCBI Taxonomy" id="1144522"/>
    <lineage>
        <taxon>Eukaryota</taxon>
        <taxon>Metamonada</taxon>
        <taxon>Parabasalia</taxon>
        <taxon>Tritrichomonadida</taxon>
        <taxon>Tritrichomonadidae</taxon>
        <taxon>Tritrichomonas</taxon>
    </lineage>
</organism>
<dbReference type="SMART" id="SM00220">
    <property type="entry name" value="S_TKc"/>
    <property type="match status" value="1"/>
</dbReference>
<feature type="domain" description="Protein kinase" evidence="10">
    <location>
        <begin position="68"/>
        <end position="399"/>
    </location>
</feature>
<dbReference type="RefSeq" id="XP_068352202.1">
    <property type="nucleotide sequence ID" value="XM_068494410.1"/>
</dbReference>
<evidence type="ECO:0000256" key="3">
    <source>
        <dbReference type="ARBA" id="ARBA00022679"/>
    </source>
</evidence>
<keyword evidence="5 11" id="KW-0418">Kinase</keyword>
<evidence type="ECO:0000256" key="2">
    <source>
        <dbReference type="ARBA" id="ARBA00022527"/>
    </source>
</evidence>
<dbReference type="VEuPathDB" id="TrichDB:TRFO_08636"/>
<name>A0A1J4JKC6_9EUKA</name>
<dbReference type="SUPFAM" id="SSF56112">
    <property type="entry name" value="Protein kinase-like (PK-like)"/>
    <property type="match status" value="1"/>
</dbReference>
<dbReference type="GO" id="GO:0004674">
    <property type="term" value="F:protein serine/threonine kinase activity"/>
    <property type="evidence" value="ECO:0007669"/>
    <property type="project" value="UniProtKB-KW"/>
</dbReference>
<keyword evidence="12" id="KW-1185">Reference proteome</keyword>
<sequence>MAELMSSDSIDEEEEEETNEIGPLRCFGHEINHRYSGENMEELDEILQTDQEEGHYIINKDFILDHRYQVKTLIGRGTFCLVWLAFDHVLQQNVAIKILKQSEEEMFQDEYILNRYLSDAMTPGVKVVKFYRMFYHMQHFCFVFELVAQNILTYLNYFDAAFVGIPLRVIKKIAKDTLLGLDFMHKLGVIHTDLKPENVMASRTLFPYPPFIGSEDSDVFNALEDDPNTIDFKLGDIGNSCFVNMPLNDLIQTRQYRSPEVLLGLPYDTSADIWSLACMIFELTTRHHLFDPSYEDNEDETSENRHVFDSIHLSMIESVLGRIPEDWAREGMHYETLYRENGQLCYTNQESMPSIFDLLMKYDIPFNEAAELTKFLEPMLAIIPSQRPSAEELLQAPWLHQIK</sequence>
<dbReference type="InterPro" id="IPR011009">
    <property type="entry name" value="Kinase-like_dom_sf"/>
</dbReference>
<feature type="compositionally biased region" description="Acidic residues" evidence="9">
    <location>
        <begin position="9"/>
        <end position="19"/>
    </location>
</feature>
<evidence type="ECO:0000313" key="12">
    <source>
        <dbReference type="Proteomes" id="UP000179807"/>
    </source>
</evidence>
<dbReference type="PROSITE" id="PS50011">
    <property type="entry name" value="PROTEIN_KINASE_DOM"/>
    <property type="match status" value="1"/>
</dbReference>
<keyword evidence="2" id="KW-0723">Serine/threonine-protein kinase</keyword>
<keyword evidence="4" id="KW-0547">Nucleotide-binding</keyword>
<evidence type="ECO:0000256" key="4">
    <source>
        <dbReference type="ARBA" id="ARBA00022741"/>
    </source>
</evidence>
<gene>
    <name evidence="11" type="ORF">TRFO_08636</name>
</gene>
<comment type="caution">
    <text evidence="11">The sequence shown here is derived from an EMBL/GenBank/DDBJ whole genome shotgun (WGS) entry which is preliminary data.</text>
</comment>
<dbReference type="GO" id="GO:0005524">
    <property type="term" value="F:ATP binding"/>
    <property type="evidence" value="ECO:0007669"/>
    <property type="project" value="UniProtKB-KW"/>
</dbReference>
<comment type="catalytic activity">
    <reaction evidence="7">
        <text>L-threonyl-[protein] + ATP = O-phospho-L-threonyl-[protein] + ADP + H(+)</text>
        <dbReference type="Rhea" id="RHEA:46608"/>
        <dbReference type="Rhea" id="RHEA-COMP:11060"/>
        <dbReference type="Rhea" id="RHEA-COMP:11605"/>
        <dbReference type="ChEBI" id="CHEBI:15378"/>
        <dbReference type="ChEBI" id="CHEBI:30013"/>
        <dbReference type="ChEBI" id="CHEBI:30616"/>
        <dbReference type="ChEBI" id="CHEBI:61977"/>
        <dbReference type="ChEBI" id="CHEBI:456216"/>
        <dbReference type="EC" id="2.7.11.1"/>
    </reaction>
</comment>
<evidence type="ECO:0000256" key="6">
    <source>
        <dbReference type="ARBA" id="ARBA00022840"/>
    </source>
</evidence>
<dbReference type="Gene3D" id="3.30.200.20">
    <property type="entry name" value="Phosphorylase Kinase, domain 1"/>
    <property type="match status" value="1"/>
</dbReference>
<dbReference type="Proteomes" id="UP000179807">
    <property type="component" value="Unassembled WGS sequence"/>
</dbReference>
<evidence type="ECO:0000256" key="7">
    <source>
        <dbReference type="ARBA" id="ARBA00047899"/>
    </source>
</evidence>
<evidence type="ECO:0000259" key="10">
    <source>
        <dbReference type="PROSITE" id="PS50011"/>
    </source>
</evidence>
<keyword evidence="3" id="KW-0808">Transferase</keyword>
<feature type="region of interest" description="Disordered" evidence="9">
    <location>
        <begin position="1"/>
        <end position="23"/>
    </location>
</feature>
<dbReference type="InterPro" id="IPR000719">
    <property type="entry name" value="Prot_kinase_dom"/>
</dbReference>
<proteinExistence type="predicted"/>
<dbReference type="GO" id="GO:0050684">
    <property type="term" value="P:regulation of mRNA processing"/>
    <property type="evidence" value="ECO:0007669"/>
    <property type="project" value="TreeGrafter"/>
</dbReference>
<evidence type="ECO:0000256" key="8">
    <source>
        <dbReference type="ARBA" id="ARBA00048679"/>
    </source>
</evidence>
<dbReference type="EC" id="2.7.11.1" evidence="1"/>
<protein>
    <recommendedName>
        <fullName evidence="1">non-specific serine/threonine protein kinase</fullName>
        <ecNumber evidence="1">2.7.11.1</ecNumber>
    </recommendedName>
</protein>
<evidence type="ECO:0000256" key="9">
    <source>
        <dbReference type="SAM" id="MobiDB-lite"/>
    </source>
</evidence>
<dbReference type="InterPro" id="IPR051334">
    <property type="entry name" value="SRPK"/>
</dbReference>
<reference evidence="11" key="1">
    <citation type="submission" date="2016-10" db="EMBL/GenBank/DDBJ databases">
        <authorList>
            <person name="Benchimol M."/>
            <person name="Almeida L.G."/>
            <person name="Vasconcelos A.T."/>
            <person name="Perreira-Neves A."/>
            <person name="Rosa I.A."/>
            <person name="Tasca T."/>
            <person name="Bogo M.R."/>
            <person name="de Souza W."/>
        </authorList>
    </citation>
    <scope>NUCLEOTIDE SEQUENCE [LARGE SCALE GENOMIC DNA]</scope>
    <source>
        <strain evidence="11">K</strain>
    </source>
</reference>
<dbReference type="PANTHER" id="PTHR47634:SF9">
    <property type="entry name" value="PROTEIN KINASE DOMAIN-CONTAINING PROTEIN-RELATED"/>
    <property type="match status" value="1"/>
</dbReference>